<keyword evidence="1" id="KW-0812">Transmembrane</keyword>
<name>A0A2J6QDX3_9HELO</name>
<accession>A0A2J6QDX3</accession>
<evidence type="ECO:0000313" key="3">
    <source>
        <dbReference type="Proteomes" id="UP000235672"/>
    </source>
</evidence>
<evidence type="ECO:0000256" key="1">
    <source>
        <dbReference type="SAM" id="Phobius"/>
    </source>
</evidence>
<proteinExistence type="predicted"/>
<organism evidence="2 3">
    <name type="scientific">Hyaloscypha hepaticicola</name>
    <dbReference type="NCBI Taxonomy" id="2082293"/>
    <lineage>
        <taxon>Eukaryota</taxon>
        <taxon>Fungi</taxon>
        <taxon>Dikarya</taxon>
        <taxon>Ascomycota</taxon>
        <taxon>Pezizomycotina</taxon>
        <taxon>Leotiomycetes</taxon>
        <taxon>Helotiales</taxon>
        <taxon>Hyaloscyphaceae</taxon>
        <taxon>Hyaloscypha</taxon>
    </lineage>
</organism>
<evidence type="ECO:0000313" key="2">
    <source>
        <dbReference type="EMBL" id="PMD24469.1"/>
    </source>
</evidence>
<dbReference type="EMBL" id="KZ613472">
    <property type="protein sequence ID" value="PMD24469.1"/>
    <property type="molecule type" value="Genomic_DNA"/>
</dbReference>
<sequence length="58" mass="6559">MASNIESLLLSANNWWMFNVRSAFGICFTLTFYALSCSALQIMEQNAWLLDLAFGEGF</sequence>
<dbReference type="Proteomes" id="UP000235672">
    <property type="component" value="Unassembled WGS sequence"/>
</dbReference>
<dbReference type="AlphaFoldDB" id="A0A2J6QDX3"/>
<keyword evidence="1" id="KW-1133">Transmembrane helix</keyword>
<feature type="transmembrane region" description="Helical" evidence="1">
    <location>
        <begin position="15"/>
        <end position="35"/>
    </location>
</feature>
<protein>
    <submittedName>
        <fullName evidence="2">Uncharacterized protein</fullName>
    </submittedName>
</protein>
<keyword evidence="3" id="KW-1185">Reference proteome</keyword>
<reference evidence="2 3" key="1">
    <citation type="submission" date="2016-05" db="EMBL/GenBank/DDBJ databases">
        <title>A degradative enzymes factory behind the ericoid mycorrhizal symbiosis.</title>
        <authorList>
            <consortium name="DOE Joint Genome Institute"/>
            <person name="Martino E."/>
            <person name="Morin E."/>
            <person name="Grelet G."/>
            <person name="Kuo A."/>
            <person name="Kohler A."/>
            <person name="Daghino S."/>
            <person name="Barry K."/>
            <person name="Choi C."/>
            <person name="Cichocki N."/>
            <person name="Clum A."/>
            <person name="Copeland A."/>
            <person name="Hainaut M."/>
            <person name="Haridas S."/>
            <person name="Labutti K."/>
            <person name="Lindquist E."/>
            <person name="Lipzen A."/>
            <person name="Khouja H.-R."/>
            <person name="Murat C."/>
            <person name="Ohm R."/>
            <person name="Olson A."/>
            <person name="Spatafora J."/>
            <person name="Veneault-Fourrey C."/>
            <person name="Henrissat B."/>
            <person name="Grigoriev I."/>
            <person name="Martin F."/>
            <person name="Perotto S."/>
        </authorList>
    </citation>
    <scope>NUCLEOTIDE SEQUENCE [LARGE SCALE GENOMIC DNA]</scope>
    <source>
        <strain evidence="2 3">UAMH 7357</strain>
    </source>
</reference>
<keyword evidence="1" id="KW-0472">Membrane</keyword>
<gene>
    <name evidence="2" type="ORF">NA56DRAFT_643041</name>
</gene>